<feature type="region of interest" description="Disordered" evidence="4">
    <location>
        <begin position="54"/>
        <end position="98"/>
    </location>
</feature>
<evidence type="ECO:0000313" key="6">
    <source>
        <dbReference type="EMBL" id="KAF7782382.1"/>
    </source>
</evidence>
<gene>
    <name evidence="6" type="ORF">Agabi119p4_1758</name>
</gene>
<dbReference type="GO" id="GO:0006351">
    <property type="term" value="P:DNA-templated transcription"/>
    <property type="evidence" value="ECO:0007669"/>
    <property type="project" value="InterPro"/>
</dbReference>
<dbReference type="SMART" id="SM00906">
    <property type="entry name" value="Fungal_trans"/>
    <property type="match status" value="1"/>
</dbReference>
<dbReference type="CDD" id="cd12148">
    <property type="entry name" value="fungal_TF_MHR"/>
    <property type="match status" value="1"/>
</dbReference>
<evidence type="ECO:0000256" key="3">
    <source>
        <dbReference type="ARBA" id="ARBA00023242"/>
    </source>
</evidence>
<dbReference type="GO" id="GO:0000981">
    <property type="term" value="F:DNA-binding transcription factor activity, RNA polymerase II-specific"/>
    <property type="evidence" value="ECO:0007669"/>
    <property type="project" value="InterPro"/>
</dbReference>
<dbReference type="GO" id="GO:0003677">
    <property type="term" value="F:DNA binding"/>
    <property type="evidence" value="ECO:0007669"/>
    <property type="project" value="InterPro"/>
</dbReference>
<feature type="compositionally biased region" description="Polar residues" evidence="4">
    <location>
        <begin position="873"/>
        <end position="897"/>
    </location>
</feature>
<dbReference type="GO" id="GO:0005634">
    <property type="term" value="C:nucleus"/>
    <property type="evidence" value="ECO:0007669"/>
    <property type="project" value="UniProtKB-SubCell"/>
</dbReference>
<feature type="compositionally biased region" description="Polar residues" evidence="4">
    <location>
        <begin position="260"/>
        <end position="275"/>
    </location>
</feature>
<dbReference type="Proteomes" id="UP000629468">
    <property type="component" value="Unassembled WGS sequence"/>
</dbReference>
<dbReference type="SMART" id="SM00066">
    <property type="entry name" value="GAL4"/>
    <property type="match status" value="1"/>
</dbReference>
<dbReference type="PROSITE" id="PS00463">
    <property type="entry name" value="ZN2_CY6_FUNGAL_1"/>
    <property type="match status" value="1"/>
</dbReference>
<accession>A0A8H7F7Y4</accession>
<dbReference type="Pfam" id="PF04082">
    <property type="entry name" value="Fungal_trans"/>
    <property type="match status" value="1"/>
</dbReference>
<organism evidence="6 7">
    <name type="scientific">Agaricus bisporus var. burnettii</name>
    <dbReference type="NCBI Taxonomy" id="192524"/>
    <lineage>
        <taxon>Eukaryota</taxon>
        <taxon>Fungi</taxon>
        <taxon>Dikarya</taxon>
        <taxon>Basidiomycota</taxon>
        <taxon>Agaricomycotina</taxon>
        <taxon>Agaricomycetes</taxon>
        <taxon>Agaricomycetidae</taxon>
        <taxon>Agaricales</taxon>
        <taxon>Agaricineae</taxon>
        <taxon>Agaricaceae</taxon>
        <taxon>Agaricus</taxon>
    </lineage>
</organism>
<dbReference type="PROSITE" id="PS50048">
    <property type="entry name" value="ZN2_CY6_FUNGAL_2"/>
    <property type="match status" value="1"/>
</dbReference>
<keyword evidence="3" id="KW-0539">Nucleus</keyword>
<feature type="domain" description="Zn(2)-C6 fungal-type" evidence="5">
    <location>
        <begin position="96"/>
        <end position="127"/>
    </location>
</feature>
<dbReference type="EMBL" id="JABXXO010000003">
    <property type="protein sequence ID" value="KAF7782382.1"/>
    <property type="molecule type" value="Genomic_DNA"/>
</dbReference>
<proteinExistence type="predicted"/>
<evidence type="ECO:0000256" key="1">
    <source>
        <dbReference type="ARBA" id="ARBA00004123"/>
    </source>
</evidence>
<feature type="region of interest" description="Disordered" evidence="4">
    <location>
        <begin position="945"/>
        <end position="985"/>
    </location>
</feature>
<feature type="region of interest" description="Disordered" evidence="4">
    <location>
        <begin position="246"/>
        <end position="290"/>
    </location>
</feature>
<feature type="region of interest" description="Disordered" evidence="4">
    <location>
        <begin position="871"/>
        <end position="897"/>
    </location>
</feature>
<sequence>MHLQNRSRGKFINDVPGWPDVTFDVRTFYEGGFWWILYHRVNDDTAYTRRLLGRSTFPTSHPRPNEIPHMEREDSSYQSSDQGKVRTSKKRPKRGGCIPCSKRRQKCDRVQPCASCVDRGIAHLCKWESIPGGPNPSRSAAASPVDVGLTPERADDGGEDDDEIPQALKDTKLDLDESGETLKMLSQRIQSLENWVVGSKESVASGSKSAGVYSSSMSADISGDVARFEEGFFQAGSSFDIVSTNQIGTGGFDDGPPAPTSSGVLASPQASQQARYSEGPPRFGSRVSSVPDESYNQVAPFSLVHHGEYLGPGNVLGSLHSIRSPLSDLRLPAGSMASATIPVSHPTRFAQTLIPAPEIQHLVQYIPGAPAANVMVDAFFKEVNWRYGIPEHWFKNLCSQMWAYSQNTSQNQELSRHWLCLFFAVLACAPQPGETPFIASRLPNTHDSLTYFACASIARRLAEDDVLDRPLPFLPANTYFHSPVDGSVLVSLAIPLLCDFLAERGRISEAWELVGNGVRSAQTIGLHRDPRGRLWQEMPEEEKELRRKAWWGLYIWDSFLSHILGRPHMINRDTCDVEKPSAVDMNNQRASFNLSRMVLIQLADIACDVLDKLSVGTDQPMWMVLSEVDAKLHNWKTNIPLEFRTGTTQEQDFILFSGVSQPEFQNFLRHRYMITTWYHFIRLKFGTLATSQPPPAFPVTGNSSNAVHWAEKCLQSALELITFQCDTFDHLRRTQFGERWVGENWYFEGCLSLLEAAVALVLVLTKIQNRAEARGELKAHAAGEGKRTEIASKGLQMLQILLKEHWWKLDPRTGKPSPTIVSSRSHSGFTTLRGSVSPAGSRASQSMTGLSPGVDMASAAAMAYKSSPLGSLEGSTMPSQASPALSAGQIQQPSPYSTLVSPVEMTPMTPSTLQPVGFRPPSSAYYANAPQLPAAIRAQLPSYFQESSPHHHRPPSQTYIRDSGIPTPSTSMSSPTFRPLSSQSQAQSAPLASASYSGLCYDASVFRVTATTTITLNTTTEPGDADDSLYCTWHEVQDYGQTDGVFSV</sequence>
<comment type="caution">
    <text evidence="6">The sequence shown here is derived from an EMBL/GenBank/DDBJ whole genome shotgun (WGS) entry which is preliminary data.</text>
</comment>
<reference evidence="6 7" key="1">
    <citation type="journal article" name="Sci. Rep.">
        <title>Telomere-to-telomere assembled and centromere annotated genomes of the two main subspecies of the button mushroom Agaricus bisporus reveal especially polymorphic chromosome ends.</title>
        <authorList>
            <person name="Sonnenberg A.S.M."/>
            <person name="Sedaghat-Telgerd N."/>
            <person name="Lavrijssen B."/>
            <person name="Ohm R.A."/>
            <person name="Hendrickx P.M."/>
            <person name="Scholtmeijer K."/>
            <person name="Baars J.J.P."/>
            <person name="van Peer A."/>
        </authorList>
    </citation>
    <scope>NUCLEOTIDE SEQUENCE [LARGE SCALE GENOMIC DNA]</scope>
    <source>
        <strain evidence="6 7">H119_p4</strain>
    </source>
</reference>
<evidence type="ECO:0000256" key="2">
    <source>
        <dbReference type="ARBA" id="ARBA00022723"/>
    </source>
</evidence>
<feature type="region of interest" description="Disordered" evidence="4">
    <location>
        <begin position="815"/>
        <end position="849"/>
    </location>
</feature>
<feature type="compositionally biased region" description="Polar residues" evidence="4">
    <location>
        <begin position="819"/>
        <end position="834"/>
    </location>
</feature>
<dbReference type="InterPro" id="IPR007219">
    <property type="entry name" value="XnlR_reg_dom"/>
</dbReference>
<evidence type="ECO:0000313" key="7">
    <source>
        <dbReference type="Proteomes" id="UP000629468"/>
    </source>
</evidence>
<dbReference type="InterPro" id="IPR050613">
    <property type="entry name" value="Sec_Metabolite_Reg"/>
</dbReference>
<dbReference type="PANTHER" id="PTHR31001">
    <property type="entry name" value="UNCHARACTERIZED TRANSCRIPTIONAL REGULATORY PROTEIN"/>
    <property type="match status" value="1"/>
</dbReference>
<feature type="compositionally biased region" description="Basic and acidic residues" evidence="4">
    <location>
        <begin position="63"/>
        <end position="75"/>
    </location>
</feature>
<dbReference type="InterPro" id="IPR036864">
    <property type="entry name" value="Zn2-C6_fun-type_DNA-bd_sf"/>
</dbReference>
<name>A0A8H7F7Y4_AGABI</name>
<keyword evidence="2" id="KW-0479">Metal-binding</keyword>
<comment type="subcellular location">
    <subcellularLocation>
        <location evidence="1">Nucleus</location>
    </subcellularLocation>
</comment>
<protein>
    <submittedName>
        <fullName evidence="6">Transcriptional regulator family: Fungal Specific TF</fullName>
    </submittedName>
</protein>
<dbReference type="Gene3D" id="4.10.240.10">
    <property type="entry name" value="Zn(2)-C6 fungal-type DNA-binding domain"/>
    <property type="match status" value="1"/>
</dbReference>
<feature type="region of interest" description="Disordered" evidence="4">
    <location>
        <begin position="132"/>
        <end position="164"/>
    </location>
</feature>
<dbReference type="InterPro" id="IPR001138">
    <property type="entry name" value="Zn2Cys6_DnaBD"/>
</dbReference>
<dbReference type="GO" id="GO:0008270">
    <property type="term" value="F:zinc ion binding"/>
    <property type="evidence" value="ECO:0007669"/>
    <property type="project" value="InterPro"/>
</dbReference>
<evidence type="ECO:0000259" key="5">
    <source>
        <dbReference type="PROSITE" id="PS50048"/>
    </source>
</evidence>
<feature type="compositionally biased region" description="Low complexity" evidence="4">
    <location>
        <begin position="966"/>
        <end position="985"/>
    </location>
</feature>
<dbReference type="AlphaFoldDB" id="A0A8H7F7Y4"/>
<dbReference type="SUPFAM" id="SSF57701">
    <property type="entry name" value="Zn2/Cys6 DNA-binding domain"/>
    <property type="match status" value="1"/>
</dbReference>
<evidence type="ECO:0000256" key="4">
    <source>
        <dbReference type="SAM" id="MobiDB-lite"/>
    </source>
</evidence>